<accession>A0A4Y3VU23</accession>
<dbReference type="AlphaFoldDB" id="A0A4Y3VU23"/>
<evidence type="ECO:0000313" key="1">
    <source>
        <dbReference type="EMBL" id="GEC09251.1"/>
    </source>
</evidence>
<name>A0A4Y3VU23_9ACTN</name>
<organism evidence="1 2">
    <name type="scientific">Streptomyces spinoverrucosus</name>
    <dbReference type="NCBI Taxonomy" id="284043"/>
    <lineage>
        <taxon>Bacteria</taxon>
        <taxon>Bacillati</taxon>
        <taxon>Actinomycetota</taxon>
        <taxon>Actinomycetes</taxon>
        <taxon>Kitasatosporales</taxon>
        <taxon>Streptomycetaceae</taxon>
        <taxon>Streptomyces</taxon>
    </lineage>
</organism>
<evidence type="ECO:0000313" key="2">
    <source>
        <dbReference type="Proteomes" id="UP000317881"/>
    </source>
</evidence>
<comment type="caution">
    <text evidence="1">The sequence shown here is derived from an EMBL/GenBank/DDBJ whole genome shotgun (WGS) entry which is preliminary data.</text>
</comment>
<protein>
    <submittedName>
        <fullName evidence="1">Uncharacterized protein</fullName>
    </submittedName>
</protein>
<reference evidence="1 2" key="1">
    <citation type="submission" date="2019-06" db="EMBL/GenBank/DDBJ databases">
        <title>Whole genome shotgun sequence of Streptomyces spinoverrucosus NBRC 14228.</title>
        <authorList>
            <person name="Hosoyama A."/>
            <person name="Uohara A."/>
            <person name="Ohji S."/>
            <person name="Ichikawa N."/>
        </authorList>
    </citation>
    <scope>NUCLEOTIDE SEQUENCE [LARGE SCALE GENOMIC DNA]</scope>
    <source>
        <strain evidence="1 2">NBRC 14228</strain>
    </source>
</reference>
<dbReference type="Proteomes" id="UP000317881">
    <property type="component" value="Unassembled WGS sequence"/>
</dbReference>
<sequence>MEPARSSQPKGPHVMYLDHGNGWLTYTFVPRAEDPQIIVELVFWQGA</sequence>
<gene>
    <name evidence="1" type="ORF">SSP24_69060</name>
</gene>
<dbReference type="EMBL" id="BJND01000067">
    <property type="protein sequence ID" value="GEC09251.1"/>
    <property type="molecule type" value="Genomic_DNA"/>
</dbReference>
<keyword evidence="2" id="KW-1185">Reference proteome</keyword>
<proteinExistence type="predicted"/>